<dbReference type="OrthoDB" id="9812818at2"/>
<dbReference type="SUPFAM" id="SSF142913">
    <property type="entry name" value="YktB/PF0168-like"/>
    <property type="match status" value="1"/>
</dbReference>
<proteinExistence type="inferred from homology"/>
<dbReference type="InterPro" id="IPR009403">
    <property type="entry name" value="UPF0637"/>
</dbReference>
<reference evidence="2 3" key="1">
    <citation type="submission" date="2019-07" db="EMBL/GenBank/DDBJ databases">
        <authorList>
            <person name="Park Y.J."/>
            <person name="Jeong S.E."/>
            <person name="Jung H.S."/>
        </authorList>
    </citation>
    <scope>NUCLEOTIDE SEQUENCE [LARGE SCALE GENOMIC DNA]</scope>
    <source>
        <strain evidence="3">P16(2019)</strain>
    </source>
</reference>
<dbReference type="PIRSF" id="PIRSF021332">
    <property type="entry name" value="DUF1054"/>
    <property type="match status" value="1"/>
</dbReference>
<comment type="similarity">
    <text evidence="1">Belongs to the UPF0637 family.</text>
</comment>
<dbReference type="Proteomes" id="UP000318521">
    <property type="component" value="Unassembled WGS sequence"/>
</dbReference>
<comment type="caution">
    <text evidence="2">The sequence shown here is derived from an EMBL/GenBank/DDBJ whole genome shotgun (WGS) entry which is preliminary data.</text>
</comment>
<dbReference type="Gene3D" id="3.30.930.20">
    <property type="entry name" value="Protein of unknown function DUF1054"/>
    <property type="match status" value="1"/>
</dbReference>
<sequence>MFNGFNGEDFDVFQIEGLEPRMKAIQTRIQPKFQAIADEVIPSLSVQCGEEFYTHIAQHARRKVNPPNDTWVAFATNKRGYKMMPHFQVGLYESHLFVWFAVIYEAQVKPQLANQLLEDVAKWNKLIPKDFEWSLDHMKPETTKHADFSDTDLESMFVRLRDVKKAELLCGITIDRNDPILGNGTELIKKIEKTYQTLLPLYRTAQQAHAVTQ</sequence>
<evidence type="ECO:0000313" key="2">
    <source>
        <dbReference type="EMBL" id="TSB45299.1"/>
    </source>
</evidence>
<dbReference type="RefSeq" id="WP_143849961.1">
    <property type="nucleotide sequence ID" value="NZ_VLXZ01000012.1"/>
</dbReference>
<gene>
    <name evidence="2" type="ORF">FN960_16485</name>
</gene>
<dbReference type="HAMAP" id="MF_01851">
    <property type="entry name" value="UPF0637"/>
    <property type="match status" value="1"/>
</dbReference>
<keyword evidence="3" id="KW-1185">Reference proteome</keyword>
<dbReference type="InterPro" id="IPR053707">
    <property type="entry name" value="UPF0637_domain_sf"/>
</dbReference>
<name>A0A553ZV09_9BACI</name>
<evidence type="ECO:0000313" key="3">
    <source>
        <dbReference type="Proteomes" id="UP000318521"/>
    </source>
</evidence>
<dbReference type="AlphaFoldDB" id="A0A553ZV09"/>
<organism evidence="2 3">
    <name type="scientific">Alkalicoccobacillus porphyridii</name>
    <dbReference type="NCBI Taxonomy" id="2597270"/>
    <lineage>
        <taxon>Bacteria</taxon>
        <taxon>Bacillati</taxon>
        <taxon>Bacillota</taxon>
        <taxon>Bacilli</taxon>
        <taxon>Bacillales</taxon>
        <taxon>Bacillaceae</taxon>
        <taxon>Alkalicoccobacillus</taxon>
    </lineage>
</organism>
<accession>A0A553ZV09</accession>
<evidence type="ECO:0000256" key="1">
    <source>
        <dbReference type="HAMAP-Rule" id="MF_01851"/>
    </source>
</evidence>
<dbReference type="EMBL" id="VLXZ01000012">
    <property type="protein sequence ID" value="TSB45299.1"/>
    <property type="molecule type" value="Genomic_DNA"/>
</dbReference>
<protein>
    <recommendedName>
        <fullName evidence="1">UPF0637 protein FN960_16485</fullName>
    </recommendedName>
</protein>
<dbReference type="Pfam" id="PF06335">
    <property type="entry name" value="DUF1054"/>
    <property type="match status" value="1"/>
</dbReference>